<proteinExistence type="predicted"/>
<dbReference type="Gene3D" id="3.40.50.1820">
    <property type="entry name" value="alpha/beta hydrolase"/>
    <property type="match status" value="1"/>
</dbReference>
<feature type="signal peptide" evidence="2">
    <location>
        <begin position="1"/>
        <end position="16"/>
    </location>
</feature>
<dbReference type="KEGG" id="tnl:113502887"/>
<evidence type="ECO:0000256" key="2">
    <source>
        <dbReference type="SAM" id="SignalP"/>
    </source>
</evidence>
<name>A0A7E5WJF2_TRINI</name>
<keyword evidence="2" id="KW-0732">Signal</keyword>
<sequence>MLQIALFLFLCAYAHGVSVTTTEGELIGSKAQDGDYYVFYGVPYAGPTDRDNRFKAPVPAVPYPGPLTALDSNVMCAQPTERGLVGVENCLKLNIFTKNVTTPKPVYVFLNSHEYTTSPIQTMFSYKDLVEKDIVFVTMNFRLSVFGFLCLGVPEAPGNAGLKDVIHGLKWIQENIASFGGNPNNVVLLGHGAGAAVVDLITLTPQSQNLVHKAIALSGSALAPWAVAYEPIQHAQLLGDRLGYAGKSSEDLAINLIITDIHVINSGLDFKFQNNTPIFAPCIEDPNVNGSLLTDAPINVLRSGNYSHIPVIYGYTSKEGTLRVTEAASGDWLTLMQNNFTDFLQVDLKFNENTTVEAANIRNFYFSNSAISMATIDDYLDYQGDTLVLVSTIRTAIARASTTSSEVRLMELGYMGTSNTDWGYNQVPLNGAKHGDFLNYLFNYDLRQVDQPVRTSIVNRIVGFANNWNSLRAVTAWPPLTPSVTNYLYYGGNGEPLNNSAIHTEEYKVILHPQRMTFWNSLYDRYYVAPTFNSSSTAIVSVVFVMLCQLVVRFF</sequence>
<keyword evidence="4" id="KW-1185">Reference proteome</keyword>
<feature type="chain" id="PRO_5028904113" evidence="2">
    <location>
        <begin position="17"/>
        <end position="555"/>
    </location>
</feature>
<dbReference type="InterPro" id="IPR050309">
    <property type="entry name" value="Type-B_Carboxylest/Lipase"/>
</dbReference>
<evidence type="ECO:0000313" key="4">
    <source>
        <dbReference type="Proteomes" id="UP000322000"/>
    </source>
</evidence>
<accession>A0A7E5WJF2</accession>
<dbReference type="Proteomes" id="UP000322000">
    <property type="component" value="Chromosome 2"/>
</dbReference>
<dbReference type="RefSeq" id="XP_026740437.1">
    <property type="nucleotide sequence ID" value="XM_026884636.1"/>
</dbReference>
<dbReference type="GeneID" id="113502887"/>
<dbReference type="AlphaFoldDB" id="A0A7E5WJF2"/>
<evidence type="ECO:0000313" key="5">
    <source>
        <dbReference type="RefSeq" id="XP_026740437.1"/>
    </source>
</evidence>
<dbReference type="InParanoid" id="A0A7E5WJF2"/>
<reference evidence="5" key="1">
    <citation type="submission" date="2025-08" db="UniProtKB">
        <authorList>
            <consortium name="RefSeq"/>
        </authorList>
    </citation>
    <scope>IDENTIFICATION</scope>
</reference>
<dbReference type="SUPFAM" id="SSF53474">
    <property type="entry name" value="alpha/beta-Hydrolases"/>
    <property type="match status" value="1"/>
</dbReference>
<dbReference type="PANTHER" id="PTHR11559">
    <property type="entry name" value="CARBOXYLESTERASE"/>
    <property type="match status" value="1"/>
</dbReference>
<keyword evidence="1" id="KW-0325">Glycoprotein</keyword>
<dbReference type="OrthoDB" id="19653at2759"/>
<organism evidence="4 5">
    <name type="scientific">Trichoplusia ni</name>
    <name type="common">Cabbage looper</name>
    <dbReference type="NCBI Taxonomy" id="7111"/>
    <lineage>
        <taxon>Eukaryota</taxon>
        <taxon>Metazoa</taxon>
        <taxon>Ecdysozoa</taxon>
        <taxon>Arthropoda</taxon>
        <taxon>Hexapoda</taxon>
        <taxon>Insecta</taxon>
        <taxon>Pterygota</taxon>
        <taxon>Neoptera</taxon>
        <taxon>Endopterygota</taxon>
        <taxon>Lepidoptera</taxon>
        <taxon>Glossata</taxon>
        <taxon>Ditrysia</taxon>
        <taxon>Noctuoidea</taxon>
        <taxon>Noctuidae</taxon>
        <taxon>Plusiinae</taxon>
        <taxon>Trichoplusia</taxon>
    </lineage>
</organism>
<dbReference type="InterPro" id="IPR029058">
    <property type="entry name" value="AB_hydrolase_fold"/>
</dbReference>
<dbReference type="Pfam" id="PF00135">
    <property type="entry name" value="COesterase"/>
    <property type="match status" value="1"/>
</dbReference>
<feature type="domain" description="Carboxylesterase type B" evidence="3">
    <location>
        <begin position="18"/>
        <end position="495"/>
    </location>
</feature>
<evidence type="ECO:0000256" key="1">
    <source>
        <dbReference type="ARBA" id="ARBA00023180"/>
    </source>
</evidence>
<dbReference type="InterPro" id="IPR002018">
    <property type="entry name" value="CarbesteraseB"/>
</dbReference>
<gene>
    <name evidence="5" type="primary">LOC113502887</name>
</gene>
<protein>
    <submittedName>
        <fullName evidence="5">Esterase B1-like</fullName>
    </submittedName>
</protein>
<evidence type="ECO:0000259" key="3">
    <source>
        <dbReference type="Pfam" id="PF00135"/>
    </source>
</evidence>